<gene>
    <name evidence="3" type="primary">qcrB</name>
    <name evidence="3" type="ORF">GCM10008986_02060</name>
</gene>
<keyword evidence="4" id="KW-1185">Reference proteome</keyword>
<comment type="caution">
    <text evidence="3">The sequence shown here is derived from an EMBL/GenBank/DDBJ whole genome shotgun (WGS) entry which is preliminary data.</text>
</comment>
<dbReference type="InterPro" id="IPR005797">
    <property type="entry name" value="Cyt_b/b6_N"/>
</dbReference>
<evidence type="ECO:0000313" key="3">
    <source>
        <dbReference type="EMBL" id="GAA0481013.1"/>
    </source>
</evidence>
<keyword evidence="1" id="KW-1133">Transmembrane helix</keyword>
<feature type="transmembrane region" description="Helical" evidence="1">
    <location>
        <begin position="193"/>
        <end position="215"/>
    </location>
</feature>
<feature type="domain" description="Cytochrome b/b6 N-terminal region profile" evidence="2">
    <location>
        <begin position="5"/>
        <end position="224"/>
    </location>
</feature>
<dbReference type="InterPro" id="IPR016174">
    <property type="entry name" value="Di-haem_cyt_TM"/>
</dbReference>
<dbReference type="PROSITE" id="PS51002">
    <property type="entry name" value="CYTB_NTER"/>
    <property type="match status" value="1"/>
</dbReference>
<dbReference type="RefSeq" id="WP_343836558.1">
    <property type="nucleotide sequence ID" value="NZ_BAAADO010000001.1"/>
</dbReference>
<evidence type="ECO:0000259" key="2">
    <source>
        <dbReference type="PROSITE" id="PS51002"/>
    </source>
</evidence>
<dbReference type="NCBIfam" id="NF040969">
    <property type="entry name" value="cytb_ExtP"/>
    <property type="match status" value="1"/>
</dbReference>
<keyword evidence="1" id="KW-0812">Transmembrane</keyword>
<protein>
    <submittedName>
        <fullName evidence="3">Menaquinol-cytochrome c reductase cytochrome b subunit</fullName>
    </submittedName>
</protein>
<accession>A0ABN1AP07</accession>
<feature type="transmembrane region" description="Helical" evidence="1">
    <location>
        <begin position="126"/>
        <end position="146"/>
    </location>
</feature>
<dbReference type="Pfam" id="PF00033">
    <property type="entry name" value="Cytochrome_B"/>
    <property type="match status" value="1"/>
</dbReference>
<evidence type="ECO:0000256" key="1">
    <source>
        <dbReference type="SAM" id="Phobius"/>
    </source>
</evidence>
<dbReference type="NCBIfam" id="NF002990">
    <property type="entry name" value="PRK03735.1"/>
    <property type="match status" value="1"/>
</dbReference>
<dbReference type="PANTHER" id="PTHR19271:SF16">
    <property type="entry name" value="CYTOCHROME B"/>
    <property type="match status" value="1"/>
</dbReference>
<dbReference type="Proteomes" id="UP001500880">
    <property type="component" value="Unassembled WGS sequence"/>
</dbReference>
<organism evidence="3 4">
    <name type="scientific">Salinibacillus aidingensis</name>
    <dbReference type="NCBI Taxonomy" id="237684"/>
    <lineage>
        <taxon>Bacteria</taxon>
        <taxon>Bacillati</taxon>
        <taxon>Bacillota</taxon>
        <taxon>Bacilli</taxon>
        <taxon>Bacillales</taxon>
        <taxon>Bacillaceae</taxon>
        <taxon>Salinibacillus</taxon>
    </lineage>
</organism>
<dbReference type="SUPFAM" id="SSF81342">
    <property type="entry name" value="Transmembrane di-heme cytochromes"/>
    <property type="match status" value="1"/>
</dbReference>
<sequence>MLQKIYDWIDERVDITPIWRDIADHEVPEHVNPAHHFSAFVYCFGGLTFFVTVIQILSGMFLTMYYVPDIENAWNSVFYLQQEVAHGQIVRGMHHWGASVVIVMLFLHTLRVFFQGAYKKPRELNWIVGVLLFFVMLALGLTGYLLPWDNKALFATEVTLQIAESVPFIGEDLKILLAGDPDIVGAQTLTRFFAIHVFFLPAALFVLMAIHFIMIRRQGISGPL</sequence>
<proteinExistence type="predicted"/>
<evidence type="ECO:0000313" key="4">
    <source>
        <dbReference type="Proteomes" id="UP001500880"/>
    </source>
</evidence>
<dbReference type="Gene3D" id="1.20.810.10">
    <property type="entry name" value="Cytochrome Bc1 Complex, Chain C"/>
    <property type="match status" value="1"/>
</dbReference>
<feature type="transmembrane region" description="Helical" evidence="1">
    <location>
        <begin position="39"/>
        <end position="67"/>
    </location>
</feature>
<name>A0ABN1AP07_9BACI</name>
<dbReference type="InterPro" id="IPR027387">
    <property type="entry name" value="Cytb/b6-like_sf"/>
</dbReference>
<feature type="transmembrane region" description="Helical" evidence="1">
    <location>
        <begin position="96"/>
        <end position="114"/>
    </location>
</feature>
<reference evidence="3 4" key="1">
    <citation type="journal article" date="2019" name="Int. J. Syst. Evol. Microbiol.">
        <title>The Global Catalogue of Microorganisms (GCM) 10K type strain sequencing project: providing services to taxonomists for standard genome sequencing and annotation.</title>
        <authorList>
            <consortium name="The Broad Institute Genomics Platform"/>
            <consortium name="The Broad Institute Genome Sequencing Center for Infectious Disease"/>
            <person name="Wu L."/>
            <person name="Ma J."/>
        </authorList>
    </citation>
    <scope>NUCLEOTIDE SEQUENCE [LARGE SCALE GENOMIC DNA]</scope>
    <source>
        <strain evidence="3 4">JCM 12389</strain>
    </source>
</reference>
<dbReference type="PANTHER" id="PTHR19271">
    <property type="entry name" value="CYTOCHROME B"/>
    <property type="match status" value="1"/>
</dbReference>
<keyword evidence="1" id="KW-0472">Membrane</keyword>
<dbReference type="EMBL" id="BAAADO010000001">
    <property type="protein sequence ID" value="GAA0481013.1"/>
    <property type="molecule type" value="Genomic_DNA"/>
</dbReference>
<dbReference type="PIRSF" id="PIRSF000032">
    <property type="entry name" value="Cytochrome_b6"/>
    <property type="match status" value="1"/>
</dbReference>